<comment type="caution">
    <text evidence="2">The sequence shown here is derived from an EMBL/GenBank/DDBJ whole genome shotgun (WGS) entry which is preliminary data.</text>
</comment>
<dbReference type="EMBL" id="PPEK01000005">
    <property type="protein sequence ID" value="PNV67829.1"/>
    <property type="molecule type" value="Genomic_DNA"/>
</dbReference>
<protein>
    <submittedName>
        <fullName evidence="2">Uncharacterized protein</fullName>
    </submittedName>
</protein>
<gene>
    <name evidence="2" type="ORF">C2L71_06020</name>
</gene>
<dbReference type="Proteomes" id="UP000236197">
    <property type="component" value="Unassembled WGS sequence"/>
</dbReference>
<reference evidence="3" key="1">
    <citation type="submission" date="2018-01" db="EMBL/GenBank/DDBJ databases">
        <title>Rubneribacter badeniensis gen. nov., sp. nov., and Colonibacter rubneri, gen. nov., sp. nov., WGS of new members of the Eggerthellaceae.</title>
        <authorList>
            <person name="Danylec N."/>
            <person name="Stoll D.A."/>
            <person name="Doetsch A."/>
            <person name="Kulling S.E."/>
            <person name="Huch M."/>
        </authorList>
    </citation>
    <scope>NUCLEOTIDE SEQUENCE [LARGE SCALE GENOMIC DNA]</scope>
    <source>
        <strain evidence="3">ResAG-96</strain>
    </source>
</reference>
<sequence>MSKKDEKPATKTASDVSPTRTKATWKPGVTDDSIPFFRCATCGSVVQGIDGPNGPTFSGLVRRPDVKLPYATNSFAPSCCGAPMEPLTGPTAQTSAAFELRYDIVGGFDENALRVYWTSNEGAAPRWIALKTFMGSQLKYVMPDKQPPLVFALGDEDAYAYCDEDPCVCCTFHCKRGFEIYAYVDGIGLVSMPIHREDLLG</sequence>
<proteinExistence type="predicted"/>
<name>A0A2K2UC18_9ACTN</name>
<evidence type="ECO:0000313" key="2">
    <source>
        <dbReference type="EMBL" id="PNV67829.1"/>
    </source>
</evidence>
<organism evidence="2 3">
    <name type="scientific">Enteroscipio rubneri</name>
    <dbReference type="NCBI Taxonomy" id="2070686"/>
    <lineage>
        <taxon>Bacteria</taxon>
        <taxon>Bacillati</taxon>
        <taxon>Actinomycetota</taxon>
        <taxon>Coriobacteriia</taxon>
        <taxon>Eggerthellales</taxon>
        <taxon>Eggerthellaceae</taxon>
        <taxon>Enteroscipio</taxon>
    </lineage>
</organism>
<dbReference type="RefSeq" id="WP_103264883.1">
    <property type="nucleotide sequence ID" value="NZ_CABMLE010000005.1"/>
</dbReference>
<feature type="compositionally biased region" description="Polar residues" evidence="1">
    <location>
        <begin position="11"/>
        <end position="22"/>
    </location>
</feature>
<evidence type="ECO:0000256" key="1">
    <source>
        <dbReference type="SAM" id="MobiDB-lite"/>
    </source>
</evidence>
<evidence type="ECO:0000313" key="3">
    <source>
        <dbReference type="Proteomes" id="UP000236197"/>
    </source>
</evidence>
<accession>A0A2K2UC18</accession>
<keyword evidence="3" id="KW-1185">Reference proteome</keyword>
<dbReference type="AlphaFoldDB" id="A0A2K2UC18"/>
<dbReference type="OrthoDB" id="9814936at2"/>
<feature type="region of interest" description="Disordered" evidence="1">
    <location>
        <begin position="1"/>
        <end position="24"/>
    </location>
</feature>